<name>A0AAE0WLF5_9PEZI</name>
<proteinExistence type="predicted"/>
<organism evidence="2 3">
    <name type="scientific">Recurvomyces mirabilis</name>
    <dbReference type="NCBI Taxonomy" id="574656"/>
    <lineage>
        <taxon>Eukaryota</taxon>
        <taxon>Fungi</taxon>
        <taxon>Dikarya</taxon>
        <taxon>Ascomycota</taxon>
        <taxon>Pezizomycotina</taxon>
        <taxon>Dothideomycetes</taxon>
        <taxon>Dothideomycetidae</taxon>
        <taxon>Mycosphaerellales</taxon>
        <taxon>Teratosphaeriaceae</taxon>
        <taxon>Recurvomyces</taxon>
    </lineage>
</organism>
<dbReference type="AlphaFoldDB" id="A0AAE0WLF5"/>
<dbReference type="EMBL" id="JAUTXT010000022">
    <property type="protein sequence ID" value="KAK3673893.1"/>
    <property type="molecule type" value="Genomic_DNA"/>
</dbReference>
<reference evidence="2" key="1">
    <citation type="submission" date="2023-07" db="EMBL/GenBank/DDBJ databases">
        <title>Black Yeasts Isolated from many extreme environments.</title>
        <authorList>
            <person name="Coleine C."/>
            <person name="Stajich J.E."/>
            <person name="Selbmann L."/>
        </authorList>
    </citation>
    <scope>NUCLEOTIDE SEQUENCE</scope>
    <source>
        <strain evidence="2">CCFEE 5485</strain>
    </source>
</reference>
<gene>
    <name evidence="2" type="ORF">LTR78_006095</name>
</gene>
<evidence type="ECO:0000259" key="1">
    <source>
        <dbReference type="Pfam" id="PF11954"/>
    </source>
</evidence>
<feature type="domain" description="Peptidase S12 Pab87-related C-terminal" evidence="1">
    <location>
        <begin position="113"/>
        <end position="208"/>
    </location>
</feature>
<dbReference type="InterPro" id="IPR021860">
    <property type="entry name" value="Peptidase_S12_Pab87-rel_C"/>
</dbReference>
<sequence length="227" mass="26168">MNPKMLTIDYSYRGHKIVSHDGLNYGYGLTHFFMPRLHFGGVIVGNSSDANDIAAIVSREFIDQVLKVSQDERPDWNQQFHDDVERDIEEEKKRVEDLKEELRSGGNGELEQKRSLSTYTGRYWNEGYKAMKVEITGNQLYIDASDRSMGFFLTFEHICDQTKYVVHLSDFVEGGDTQMAAEFVFEGAKVVKLGLKIEEDLDEMIWFDKVPQPFKMGTRSLVYLLTP</sequence>
<evidence type="ECO:0000313" key="3">
    <source>
        <dbReference type="Proteomes" id="UP001274830"/>
    </source>
</evidence>
<keyword evidence="3" id="KW-1185">Reference proteome</keyword>
<dbReference type="Proteomes" id="UP001274830">
    <property type="component" value="Unassembled WGS sequence"/>
</dbReference>
<evidence type="ECO:0000313" key="2">
    <source>
        <dbReference type="EMBL" id="KAK3673893.1"/>
    </source>
</evidence>
<protein>
    <recommendedName>
        <fullName evidence="1">Peptidase S12 Pab87-related C-terminal domain-containing protein</fullName>
    </recommendedName>
</protein>
<comment type="caution">
    <text evidence="2">The sequence shown here is derived from an EMBL/GenBank/DDBJ whole genome shotgun (WGS) entry which is preliminary data.</text>
</comment>
<accession>A0AAE0WLF5</accession>
<dbReference type="Pfam" id="PF11954">
    <property type="entry name" value="DUF3471"/>
    <property type="match status" value="1"/>
</dbReference>